<dbReference type="EMBL" id="JAUCMV010000005">
    <property type="protein sequence ID" value="KAK0393732.1"/>
    <property type="molecule type" value="Genomic_DNA"/>
</dbReference>
<evidence type="ECO:0000313" key="1">
    <source>
        <dbReference type="EMBL" id="KAK0393732.1"/>
    </source>
</evidence>
<keyword evidence="2" id="KW-1185">Reference proteome</keyword>
<dbReference type="Gene3D" id="3.40.50.300">
    <property type="entry name" value="P-loop containing nucleotide triphosphate hydrolases"/>
    <property type="match status" value="1"/>
</dbReference>
<protein>
    <submittedName>
        <fullName evidence="1">Uncharacterized protein</fullName>
    </submittedName>
</protein>
<comment type="caution">
    <text evidence="1">The sequence shown here is derived from an EMBL/GenBank/DDBJ whole genome shotgun (WGS) entry which is preliminary data.</text>
</comment>
<evidence type="ECO:0000313" key="2">
    <source>
        <dbReference type="Proteomes" id="UP001175271"/>
    </source>
</evidence>
<reference evidence="1" key="1">
    <citation type="submission" date="2023-06" db="EMBL/GenBank/DDBJ databases">
        <title>Genomic analysis of the entomopathogenic nematode Steinernema hermaphroditum.</title>
        <authorList>
            <person name="Schwarz E.M."/>
            <person name="Heppert J.K."/>
            <person name="Baniya A."/>
            <person name="Schwartz H.T."/>
            <person name="Tan C.-H."/>
            <person name="Antoshechkin I."/>
            <person name="Sternberg P.W."/>
            <person name="Goodrich-Blair H."/>
            <person name="Dillman A.R."/>
        </authorList>
    </citation>
    <scope>NUCLEOTIDE SEQUENCE</scope>
    <source>
        <strain evidence="1">PS9179</strain>
        <tissue evidence="1">Whole animal</tissue>
    </source>
</reference>
<organism evidence="1 2">
    <name type="scientific">Steinernema hermaphroditum</name>
    <dbReference type="NCBI Taxonomy" id="289476"/>
    <lineage>
        <taxon>Eukaryota</taxon>
        <taxon>Metazoa</taxon>
        <taxon>Ecdysozoa</taxon>
        <taxon>Nematoda</taxon>
        <taxon>Chromadorea</taxon>
        <taxon>Rhabditida</taxon>
        <taxon>Tylenchina</taxon>
        <taxon>Panagrolaimomorpha</taxon>
        <taxon>Strongyloidoidea</taxon>
        <taxon>Steinernematidae</taxon>
        <taxon>Steinernema</taxon>
    </lineage>
</organism>
<dbReference type="AlphaFoldDB" id="A0AA39GX45"/>
<dbReference type="InterPro" id="IPR027417">
    <property type="entry name" value="P-loop_NTPase"/>
</dbReference>
<accession>A0AA39GX45</accession>
<sequence>MAHQFRAGTVDEYTEYIELWDVGSSLMHRRASSVFLEGASGVILVHDLTNRKSEENLCSQWLPMLNNDRNARLDSTIASMNESLAFQPIIDVETPDRSLTMSSFESINLDARKPLTPGTSGYLIIANFFDSVIKKTAAPSSFDRRRKHL</sequence>
<gene>
    <name evidence="1" type="ORF">QR680_000373</name>
</gene>
<name>A0AA39GX45_9BILA</name>
<proteinExistence type="predicted"/>
<dbReference type="Proteomes" id="UP001175271">
    <property type="component" value="Unassembled WGS sequence"/>
</dbReference>
<dbReference type="SUPFAM" id="SSF52540">
    <property type="entry name" value="P-loop containing nucleoside triphosphate hydrolases"/>
    <property type="match status" value="1"/>
</dbReference>